<accession>F0WPE7</accession>
<dbReference type="EMBL" id="FR824229">
    <property type="protein sequence ID" value="CCA23194.1"/>
    <property type="molecule type" value="Genomic_DNA"/>
</dbReference>
<dbReference type="AlphaFoldDB" id="F0WPE7"/>
<name>F0WPE7_9STRA</name>
<dbReference type="HOGENOM" id="CLU_2946443_0_0_1"/>
<sequence length="60" mass="6892">MPSHPCLNTTTYSCINTTRNRYGPDNSPNLRVKQRIHADHPDAIRMAYYTARALNDKKTT</sequence>
<organism evidence="1">
    <name type="scientific">Albugo laibachii Nc14</name>
    <dbReference type="NCBI Taxonomy" id="890382"/>
    <lineage>
        <taxon>Eukaryota</taxon>
        <taxon>Sar</taxon>
        <taxon>Stramenopiles</taxon>
        <taxon>Oomycota</taxon>
        <taxon>Peronosporomycetes</taxon>
        <taxon>Albuginales</taxon>
        <taxon>Albuginaceae</taxon>
        <taxon>Albugo</taxon>
    </lineage>
</organism>
<reference evidence="1" key="1">
    <citation type="journal article" date="2011" name="PLoS Biol.">
        <title>Gene gain and loss during evolution of obligate parasitism in the white rust pathogen of Arabidopsis thaliana.</title>
        <authorList>
            <person name="Kemen E."/>
            <person name="Gardiner A."/>
            <person name="Schultz-Larsen T."/>
            <person name="Kemen A.C."/>
            <person name="Balmuth A.L."/>
            <person name="Robert-Seilaniantz A."/>
            <person name="Bailey K."/>
            <person name="Holub E."/>
            <person name="Studholme D.J."/>
            <person name="Maclean D."/>
            <person name="Jones J.D."/>
        </authorList>
    </citation>
    <scope>NUCLEOTIDE SEQUENCE</scope>
</reference>
<gene>
    <name evidence="1" type="primary">AlNc14C184G8291</name>
    <name evidence="1" type="ORF">ALNC14_093370</name>
</gene>
<proteinExistence type="predicted"/>
<protein>
    <submittedName>
        <fullName evidence="1">AlNc14C184G8291 protein</fullName>
    </submittedName>
</protein>
<evidence type="ECO:0000313" key="1">
    <source>
        <dbReference type="EMBL" id="CCA23194.1"/>
    </source>
</evidence>
<reference evidence="1" key="2">
    <citation type="submission" date="2011-02" db="EMBL/GenBank/DDBJ databases">
        <authorList>
            <person name="MacLean D."/>
        </authorList>
    </citation>
    <scope>NUCLEOTIDE SEQUENCE</scope>
</reference>